<dbReference type="PANTHER" id="PTHR45786">
    <property type="entry name" value="DNA BINDING PROTEIN-LIKE"/>
    <property type="match status" value="1"/>
</dbReference>
<gene>
    <name evidence="3" type="ORF">OsI_36954</name>
</gene>
<name>B8BIG3_ORYSI</name>
<evidence type="ECO:0000313" key="4">
    <source>
        <dbReference type="Proteomes" id="UP000007015"/>
    </source>
</evidence>
<dbReference type="Pfam" id="PF14214">
    <property type="entry name" value="Helitron_like_N"/>
    <property type="match status" value="1"/>
</dbReference>
<dbReference type="Proteomes" id="UP000007015">
    <property type="component" value="Chromosome 11"/>
</dbReference>
<organism evidence="3 4">
    <name type="scientific">Oryza sativa subsp. indica</name>
    <name type="common">Rice</name>
    <dbReference type="NCBI Taxonomy" id="39946"/>
    <lineage>
        <taxon>Eukaryota</taxon>
        <taxon>Viridiplantae</taxon>
        <taxon>Streptophyta</taxon>
        <taxon>Embryophyta</taxon>
        <taxon>Tracheophyta</taxon>
        <taxon>Spermatophyta</taxon>
        <taxon>Magnoliopsida</taxon>
        <taxon>Liliopsida</taxon>
        <taxon>Poales</taxon>
        <taxon>Poaceae</taxon>
        <taxon>BOP clade</taxon>
        <taxon>Oryzoideae</taxon>
        <taxon>Oryzeae</taxon>
        <taxon>Oryzinae</taxon>
        <taxon>Oryza</taxon>
        <taxon>Oryza sativa</taxon>
    </lineage>
</organism>
<dbReference type="OMA" id="VENINCQ"/>
<dbReference type="EMBL" id="CM000136">
    <property type="protein sequence ID" value="EEC68598.1"/>
    <property type="molecule type" value="Genomic_DNA"/>
</dbReference>
<evidence type="ECO:0000313" key="3">
    <source>
        <dbReference type="EMBL" id="EEC68598.1"/>
    </source>
</evidence>
<evidence type="ECO:0000256" key="1">
    <source>
        <dbReference type="SAM" id="MobiDB-lite"/>
    </source>
</evidence>
<dbReference type="PANTHER" id="PTHR45786:SF75">
    <property type="entry name" value="ATP-DEPENDENT DNA HELICASE"/>
    <property type="match status" value="1"/>
</dbReference>
<evidence type="ECO:0000259" key="2">
    <source>
        <dbReference type="Pfam" id="PF14214"/>
    </source>
</evidence>
<dbReference type="AlphaFoldDB" id="B8BIG3"/>
<reference evidence="3 4" key="1">
    <citation type="journal article" date="2005" name="PLoS Biol.">
        <title>The genomes of Oryza sativa: a history of duplications.</title>
        <authorList>
            <person name="Yu J."/>
            <person name="Wang J."/>
            <person name="Lin W."/>
            <person name="Li S."/>
            <person name="Li H."/>
            <person name="Zhou J."/>
            <person name="Ni P."/>
            <person name="Dong W."/>
            <person name="Hu S."/>
            <person name="Zeng C."/>
            <person name="Zhang J."/>
            <person name="Zhang Y."/>
            <person name="Li R."/>
            <person name="Xu Z."/>
            <person name="Li S."/>
            <person name="Li X."/>
            <person name="Zheng H."/>
            <person name="Cong L."/>
            <person name="Lin L."/>
            <person name="Yin J."/>
            <person name="Geng J."/>
            <person name="Li G."/>
            <person name="Shi J."/>
            <person name="Liu J."/>
            <person name="Lv H."/>
            <person name="Li J."/>
            <person name="Wang J."/>
            <person name="Deng Y."/>
            <person name="Ran L."/>
            <person name="Shi X."/>
            <person name="Wang X."/>
            <person name="Wu Q."/>
            <person name="Li C."/>
            <person name="Ren X."/>
            <person name="Wang J."/>
            <person name="Wang X."/>
            <person name="Li D."/>
            <person name="Liu D."/>
            <person name="Zhang X."/>
            <person name="Ji Z."/>
            <person name="Zhao W."/>
            <person name="Sun Y."/>
            <person name="Zhang Z."/>
            <person name="Bao J."/>
            <person name="Han Y."/>
            <person name="Dong L."/>
            <person name="Ji J."/>
            <person name="Chen P."/>
            <person name="Wu S."/>
            <person name="Liu J."/>
            <person name="Xiao Y."/>
            <person name="Bu D."/>
            <person name="Tan J."/>
            <person name="Yang L."/>
            <person name="Ye C."/>
            <person name="Zhang J."/>
            <person name="Xu J."/>
            <person name="Zhou Y."/>
            <person name="Yu Y."/>
            <person name="Zhang B."/>
            <person name="Zhuang S."/>
            <person name="Wei H."/>
            <person name="Liu B."/>
            <person name="Lei M."/>
            <person name="Yu H."/>
            <person name="Li Y."/>
            <person name="Xu H."/>
            <person name="Wei S."/>
            <person name="He X."/>
            <person name="Fang L."/>
            <person name="Zhang Z."/>
            <person name="Zhang Y."/>
            <person name="Huang X."/>
            <person name="Su Z."/>
            <person name="Tong W."/>
            <person name="Li J."/>
            <person name="Tong Z."/>
            <person name="Li S."/>
            <person name="Ye J."/>
            <person name="Wang L."/>
            <person name="Fang L."/>
            <person name="Lei T."/>
            <person name="Chen C."/>
            <person name="Chen H."/>
            <person name="Xu Z."/>
            <person name="Li H."/>
            <person name="Huang H."/>
            <person name="Zhang F."/>
            <person name="Xu H."/>
            <person name="Li N."/>
            <person name="Zhao C."/>
            <person name="Li S."/>
            <person name="Dong L."/>
            <person name="Huang Y."/>
            <person name="Li L."/>
            <person name="Xi Y."/>
            <person name="Qi Q."/>
            <person name="Li W."/>
            <person name="Zhang B."/>
            <person name="Hu W."/>
            <person name="Zhang Y."/>
            <person name="Tian X."/>
            <person name="Jiao Y."/>
            <person name="Liang X."/>
            <person name="Jin J."/>
            <person name="Gao L."/>
            <person name="Zheng W."/>
            <person name="Hao B."/>
            <person name="Liu S."/>
            <person name="Wang W."/>
            <person name="Yuan L."/>
            <person name="Cao M."/>
            <person name="McDermott J."/>
            <person name="Samudrala R."/>
            <person name="Wang J."/>
            <person name="Wong G.K."/>
            <person name="Yang H."/>
        </authorList>
    </citation>
    <scope>NUCLEOTIDE SEQUENCE [LARGE SCALE GENOMIC DNA]</scope>
    <source>
        <strain evidence="4">cv. 93-11</strain>
    </source>
</reference>
<feature type="domain" description="Helitron helicase-like" evidence="2">
    <location>
        <begin position="556"/>
        <end position="739"/>
    </location>
</feature>
<accession>B8BIG3</accession>
<dbReference type="HOGENOM" id="CLU_319682_0_0_1"/>
<dbReference type="Gramene" id="BGIOSGA033572-TA">
    <property type="protein sequence ID" value="BGIOSGA033572-PA"/>
    <property type="gene ID" value="BGIOSGA033572"/>
</dbReference>
<feature type="region of interest" description="Disordered" evidence="1">
    <location>
        <begin position="84"/>
        <end position="144"/>
    </location>
</feature>
<protein>
    <recommendedName>
        <fullName evidence="2">Helitron helicase-like domain-containing protein</fullName>
    </recommendedName>
</protein>
<sequence length="909" mass="104112">MVAGHGGGAGGGVGAGGGAEWRWRWSLVVVAAAEPKLRWAANAVRQLGVWLPPGKNRSPPPDLGHEHRASVDVLVTRRLGRRVHYGGRGHQHDSSSLSAAEIKRKRARERYASLSPGRKEARNKKARESRKRKNESSQNADPVASIVANNKTDVDCSIQCTQSSVVDNGSTCNNVPATFDLTQATQNTMHETMINTIFEPTSDGIQETFHCNDEEDDDDDDENFLRRGLDVEYTSYQIEVQDLHHEDNTLADDKIYQDLPTNPSILRPARNCSYCGAKRFQYESPAWCCRKGKIVFATHGVPDELHRLFTSQTDEDAKYFRENIRYFNSHFAFTSLGVTLDQRYCNGSSGVYTFRAQGQIYHRIDQLQPGDNGPRHLQLYFYDTDADLSHRSRRSPDLDINVVRNILGILEHNPYVHTFRQMGSVPNLDDYRISLNTNIVLDQRVYNAPTASQVAAIWIDGNDPRNQFDRSVIVFGRENHPHYIKPYHGNYDPLSYPLFFPGGEVGWNWGIPYDQEPLNEHPFDVYQIDEDAMDLEGDEDGVVEKHNGKYVTAREYYCYKLQICPGIFNVLFYGGRLFQQIVVDIYMKIEGLRLDFFLRPETQKLIRADLYQGVVDTIASGGTRAAMAGKRIVLPASFTGGERDMKRRFFDAMALVQRYGKPCIFMTMTCNPHWEEIVRELAPGQSPQDRPDLVARVFRAKLRDIKELVIKKHYFGEVAAYVHVTEFQKRGLPHEHFLLIMKSGFKITSPDQYDAIISAELPDESKYRELHRLVVKHMLHGPCGSLKKDNTCMVNGSCRFRYPRQFSNATQQGKDSYPIYRMRNDRRGVKLQLHLPGMHMVTFRGSDNLEDVVAREAASRTMLTEYFRMNQVNSDANNYLYREFPEHFVWQKGEKIWTRRKTKKYKLGG</sequence>
<feature type="compositionally biased region" description="Basic residues" evidence="1">
    <location>
        <begin position="121"/>
        <end position="133"/>
    </location>
</feature>
<keyword evidence="4" id="KW-1185">Reference proteome</keyword>
<dbReference type="STRING" id="39946.B8BIG3"/>
<dbReference type="InterPro" id="IPR025476">
    <property type="entry name" value="Helitron_helicase-like"/>
</dbReference>
<proteinExistence type="predicted"/>